<dbReference type="InterPro" id="IPR015943">
    <property type="entry name" value="WD40/YVTN_repeat-like_dom_sf"/>
</dbReference>
<feature type="repeat" description="WD" evidence="11">
    <location>
        <begin position="483"/>
        <end position="525"/>
    </location>
</feature>
<dbReference type="PANTHER" id="PTHR12442:SF11">
    <property type="entry name" value="DYNEIN AXONEMAL INTERMEDIATE CHAIN 1"/>
    <property type="match status" value="1"/>
</dbReference>
<proteinExistence type="inferred from homology"/>
<keyword evidence="4 11" id="KW-0853">WD repeat</keyword>
<evidence type="ECO:0000256" key="8">
    <source>
        <dbReference type="ARBA" id="ARBA00023175"/>
    </source>
</evidence>
<protein>
    <submittedName>
        <fullName evidence="13">Dynein intermediate chain, putative</fullName>
    </submittedName>
</protein>
<keyword evidence="3" id="KW-0963">Cytoplasm</keyword>
<dbReference type="GO" id="GO:0003341">
    <property type="term" value="P:cilium movement"/>
    <property type="evidence" value="ECO:0007669"/>
    <property type="project" value="TreeGrafter"/>
</dbReference>
<evidence type="ECO:0000256" key="1">
    <source>
        <dbReference type="ARBA" id="ARBA00004430"/>
    </source>
</evidence>
<gene>
    <name evidence="13" type="ORF">BSAL_53195</name>
</gene>
<dbReference type="OrthoDB" id="24670at2759"/>
<dbReference type="GO" id="GO:0036157">
    <property type="term" value="C:outer dynein arm"/>
    <property type="evidence" value="ECO:0007669"/>
    <property type="project" value="TreeGrafter"/>
</dbReference>
<dbReference type="InterPro" id="IPR001680">
    <property type="entry name" value="WD40_rpt"/>
</dbReference>
<feature type="region of interest" description="Disordered" evidence="12">
    <location>
        <begin position="130"/>
        <end position="149"/>
    </location>
</feature>
<evidence type="ECO:0000256" key="3">
    <source>
        <dbReference type="ARBA" id="ARBA00022490"/>
    </source>
</evidence>
<dbReference type="PROSITE" id="PS50082">
    <property type="entry name" value="WD_REPEATS_2"/>
    <property type="match status" value="1"/>
</dbReference>
<evidence type="ECO:0000313" key="14">
    <source>
        <dbReference type="Proteomes" id="UP000051952"/>
    </source>
</evidence>
<dbReference type="GO" id="GO:0005874">
    <property type="term" value="C:microtubule"/>
    <property type="evidence" value="ECO:0007669"/>
    <property type="project" value="UniProtKB-KW"/>
</dbReference>
<dbReference type="GO" id="GO:0045504">
    <property type="term" value="F:dynein heavy chain binding"/>
    <property type="evidence" value="ECO:0007669"/>
    <property type="project" value="TreeGrafter"/>
</dbReference>
<evidence type="ECO:0000256" key="7">
    <source>
        <dbReference type="ARBA" id="ARBA00023017"/>
    </source>
</evidence>
<feature type="region of interest" description="Disordered" evidence="12">
    <location>
        <begin position="1"/>
        <end position="22"/>
    </location>
</feature>
<keyword evidence="14" id="KW-1185">Reference proteome</keyword>
<keyword evidence="6" id="KW-0677">Repeat</keyword>
<dbReference type="FunFam" id="2.130.10.10:FF:000893">
    <property type="entry name" value="Dynein intermediate chain 1"/>
    <property type="match status" value="1"/>
</dbReference>
<comment type="subcellular location">
    <subcellularLocation>
        <location evidence="1">Cytoplasm</location>
        <location evidence="1">Cytoskeleton</location>
        <location evidence="1">Cilium axoneme</location>
    </subcellularLocation>
</comment>
<evidence type="ECO:0000256" key="12">
    <source>
        <dbReference type="SAM" id="MobiDB-lite"/>
    </source>
</evidence>
<dbReference type="VEuPathDB" id="TriTrypDB:BSAL_53195"/>
<keyword evidence="5" id="KW-0493">Microtubule</keyword>
<evidence type="ECO:0000313" key="13">
    <source>
        <dbReference type="EMBL" id="CUE71403.1"/>
    </source>
</evidence>
<reference evidence="14" key="1">
    <citation type="submission" date="2015-09" db="EMBL/GenBank/DDBJ databases">
        <authorList>
            <consortium name="Pathogen Informatics"/>
        </authorList>
    </citation>
    <scope>NUCLEOTIDE SEQUENCE [LARGE SCALE GENOMIC DNA]</scope>
    <source>
        <strain evidence="14">Lake Konstanz</strain>
    </source>
</reference>
<keyword evidence="7" id="KW-0243">Dynein</keyword>
<dbReference type="Gene3D" id="2.130.10.10">
    <property type="entry name" value="YVTN repeat-like/Quinoprotein amine dehydrogenase"/>
    <property type="match status" value="2"/>
</dbReference>
<keyword evidence="9" id="KW-0206">Cytoskeleton</keyword>
<evidence type="ECO:0000256" key="11">
    <source>
        <dbReference type="PROSITE-ProRule" id="PRU00221"/>
    </source>
</evidence>
<dbReference type="Proteomes" id="UP000051952">
    <property type="component" value="Unassembled WGS sequence"/>
</dbReference>
<dbReference type="Pfam" id="PF00400">
    <property type="entry name" value="WD40"/>
    <property type="match status" value="2"/>
</dbReference>
<organism evidence="13 14">
    <name type="scientific">Bodo saltans</name>
    <name type="common">Flagellated protozoan</name>
    <dbReference type="NCBI Taxonomy" id="75058"/>
    <lineage>
        <taxon>Eukaryota</taxon>
        <taxon>Discoba</taxon>
        <taxon>Euglenozoa</taxon>
        <taxon>Kinetoplastea</taxon>
        <taxon>Metakinetoplastina</taxon>
        <taxon>Eubodonida</taxon>
        <taxon>Bodonidae</taxon>
        <taxon>Bodo</taxon>
    </lineage>
</organism>
<dbReference type="SUPFAM" id="SSF50978">
    <property type="entry name" value="WD40 repeat-like"/>
    <property type="match status" value="1"/>
</dbReference>
<dbReference type="InterPro" id="IPR050687">
    <property type="entry name" value="Dynein_IC"/>
</dbReference>
<dbReference type="OMA" id="VWEDMRA"/>
<dbReference type="SMART" id="SM00320">
    <property type="entry name" value="WD40"/>
    <property type="match status" value="6"/>
</dbReference>
<dbReference type="EMBL" id="CYKH01000108">
    <property type="protein sequence ID" value="CUE71403.1"/>
    <property type="molecule type" value="Genomic_DNA"/>
</dbReference>
<sequence>MLSDRKNEGHALFQNDPPPLTEEERNATIDRILKGNNPNVTSTPVYFDFKRDARMYKFYPTVDHTAFHVAVDGNSIRKDIPEAAQMLEERDRRIKELELAEEAERNPDLVEQGVSTKILKNQFNYSERASQTMNNPLRERSVITDPPPSITFSNTATAWEIYDAYEEDRQANERALAAGKKGGRGGKEEEKRGQRESRTGDATEEIMTSPAYFSALRIVERMVNQNDNHDIIDDYKYWEDQSDLYKDDGNLLPLWKFQSDKVKKKTVTCIAWNPQYNDLFAVGYGSYEFQKQGPGVIQCFSLKNAFPTGTQGASLPANPEYSFHLDSGVMCLDFHPVQSSLLACGLYDGSVCVFDLRQKPSGDKKMRPMYVSTVKTGKHTDPVWDVRWSADDSALQFFSVSSDGRVTGWTLSKNELLFADVMRLSMADSGDQNDDPEAALIGLAGGMCFDFSQQSENIFIVGTQEGLVRRCSKAYNAQYLDFYEGHSMAVYAVRWNHFHPDVFITCSADWTVKLWQKNNKRPLMVFDLADSVGDVVWSPYSSTVFAAVTTSGKVLVYDLNKNKNEPLCTQGVVKNAKLTRVCFNPKEPILLVGDSRGTVLSLKLSPNLRQVCKAGKNEPDDPASLRALEIEKLNRLIEITLKDRELLDR</sequence>
<feature type="compositionally biased region" description="Basic and acidic residues" evidence="12">
    <location>
        <begin position="185"/>
        <end position="201"/>
    </location>
</feature>
<accession>A0A0S4INJ7</accession>
<evidence type="ECO:0000256" key="5">
    <source>
        <dbReference type="ARBA" id="ARBA00022701"/>
    </source>
</evidence>
<name>A0A0S4INJ7_BODSA</name>
<evidence type="ECO:0000256" key="9">
    <source>
        <dbReference type="ARBA" id="ARBA00023212"/>
    </source>
</evidence>
<dbReference type="PANTHER" id="PTHR12442">
    <property type="entry name" value="DYNEIN INTERMEDIATE CHAIN"/>
    <property type="match status" value="1"/>
</dbReference>
<comment type="similarity">
    <text evidence="2">Belongs to the dynein intermediate chain family.</text>
</comment>
<dbReference type="AlphaFoldDB" id="A0A0S4INJ7"/>
<dbReference type="GO" id="GO:0036158">
    <property type="term" value="P:outer dynein arm assembly"/>
    <property type="evidence" value="ECO:0007669"/>
    <property type="project" value="TreeGrafter"/>
</dbReference>
<evidence type="ECO:0000256" key="10">
    <source>
        <dbReference type="ARBA" id="ARBA00023273"/>
    </source>
</evidence>
<evidence type="ECO:0000256" key="6">
    <source>
        <dbReference type="ARBA" id="ARBA00022737"/>
    </source>
</evidence>
<keyword evidence="10" id="KW-0966">Cell projection</keyword>
<keyword evidence="8" id="KW-0505">Motor protein</keyword>
<dbReference type="GO" id="GO:0045503">
    <property type="term" value="F:dynein light chain binding"/>
    <property type="evidence" value="ECO:0007669"/>
    <property type="project" value="TreeGrafter"/>
</dbReference>
<dbReference type="InterPro" id="IPR036322">
    <property type="entry name" value="WD40_repeat_dom_sf"/>
</dbReference>
<dbReference type="FunFam" id="2.130.10.10:FF:001006">
    <property type="entry name" value="Dynein intermediate chain 1, axonemal"/>
    <property type="match status" value="1"/>
</dbReference>
<feature type="region of interest" description="Disordered" evidence="12">
    <location>
        <begin position="175"/>
        <end position="203"/>
    </location>
</feature>
<evidence type="ECO:0000256" key="2">
    <source>
        <dbReference type="ARBA" id="ARBA00011059"/>
    </source>
</evidence>
<evidence type="ECO:0000256" key="4">
    <source>
        <dbReference type="ARBA" id="ARBA00022574"/>
    </source>
</evidence>